<name>A0A0C2ZJD0_9AGAM</name>
<organism evidence="1 2">
    <name type="scientific">Scleroderma citrinum Foug A</name>
    <dbReference type="NCBI Taxonomy" id="1036808"/>
    <lineage>
        <taxon>Eukaryota</taxon>
        <taxon>Fungi</taxon>
        <taxon>Dikarya</taxon>
        <taxon>Basidiomycota</taxon>
        <taxon>Agaricomycotina</taxon>
        <taxon>Agaricomycetes</taxon>
        <taxon>Agaricomycetidae</taxon>
        <taxon>Boletales</taxon>
        <taxon>Sclerodermatineae</taxon>
        <taxon>Sclerodermataceae</taxon>
        <taxon>Scleroderma</taxon>
    </lineage>
</organism>
<reference evidence="1 2" key="1">
    <citation type="submission" date="2014-04" db="EMBL/GenBank/DDBJ databases">
        <authorList>
            <consortium name="DOE Joint Genome Institute"/>
            <person name="Kuo A."/>
            <person name="Kohler A."/>
            <person name="Nagy L.G."/>
            <person name="Floudas D."/>
            <person name="Copeland A."/>
            <person name="Barry K.W."/>
            <person name="Cichocki N."/>
            <person name="Veneault-Fourrey C."/>
            <person name="LaButti K."/>
            <person name="Lindquist E.A."/>
            <person name="Lipzen A."/>
            <person name="Lundell T."/>
            <person name="Morin E."/>
            <person name="Murat C."/>
            <person name="Sun H."/>
            <person name="Tunlid A."/>
            <person name="Henrissat B."/>
            <person name="Grigoriev I.V."/>
            <person name="Hibbett D.S."/>
            <person name="Martin F."/>
            <person name="Nordberg H.P."/>
            <person name="Cantor M.N."/>
            <person name="Hua S.X."/>
        </authorList>
    </citation>
    <scope>NUCLEOTIDE SEQUENCE [LARGE SCALE GENOMIC DNA]</scope>
    <source>
        <strain evidence="1 2">Foug A</strain>
    </source>
</reference>
<dbReference type="InParanoid" id="A0A0C2ZJD0"/>
<dbReference type="EMBL" id="KN822049">
    <property type="protein sequence ID" value="KIM61693.1"/>
    <property type="molecule type" value="Genomic_DNA"/>
</dbReference>
<dbReference type="Proteomes" id="UP000053989">
    <property type="component" value="Unassembled WGS sequence"/>
</dbReference>
<sequence>MMSLGSSSWDRDLITVRLRFDSSGPMIAISRNGRSLLGATFVSGIESPIRKQQPRRHLQSCNVIMA</sequence>
<accession>A0A0C2ZJD0</accession>
<evidence type="ECO:0000313" key="1">
    <source>
        <dbReference type="EMBL" id="KIM61693.1"/>
    </source>
</evidence>
<proteinExistence type="predicted"/>
<dbReference type="HOGENOM" id="CLU_2832686_0_0_1"/>
<reference evidence="2" key="2">
    <citation type="submission" date="2015-01" db="EMBL/GenBank/DDBJ databases">
        <title>Evolutionary Origins and Diversification of the Mycorrhizal Mutualists.</title>
        <authorList>
            <consortium name="DOE Joint Genome Institute"/>
            <consortium name="Mycorrhizal Genomics Consortium"/>
            <person name="Kohler A."/>
            <person name="Kuo A."/>
            <person name="Nagy L.G."/>
            <person name="Floudas D."/>
            <person name="Copeland A."/>
            <person name="Barry K.W."/>
            <person name="Cichocki N."/>
            <person name="Veneault-Fourrey C."/>
            <person name="LaButti K."/>
            <person name="Lindquist E.A."/>
            <person name="Lipzen A."/>
            <person name="Lundell T."/>
            <person name="Morin E."/>
            <person name="Murat C."/>
            <person name="Riley R."/>
            <person name="Ohm R."/>
            <person name="Sun H."/>
            <person name="Tunlid A."/>
            <person name="Henrissat B."/>
            <person name="Grigoriev I.V."/>
            <person name="Hibbett D.S."/>
            <person name="Martin F."/>
        </authorList>
    </citation>
    <scope>NUCLEOTIDE SEQUENCE [LARGE SCALE GENOMIC DNA]</scope>
    <source>
        <strain evidence="2">Foug A</strain>
    </source>
</reference>
<protein>
    <submittedName>
        <fullName evidence="1">Uncharacterized protein</fullName>
    </submittedName>
</protein>
<dbReference type="AlphaFoldDB" id="A0A0C2ZJD0"/>
<evidence type="ECO:0000313" key="2">
    <source>
        <dbReference type="Proteomes" id="UP000053989"/>
    </source>
</evidence>
<gene>
    <name evidence="1" type="ORF">SCLCIDRAFT_1215785</name>
</gene>
<keyword evidence="2" id="KW-1185">Reference proteome</keyword>